<keyword evidence="6" id="KW-1185">Reference proteome</keyword>
<dbReference type="SUPFAM" id="SSF63380">
    <property type="entry name" value="Riboflavin synthase domain-like"/>
    <property type="match status" value="1"/>
</dbReference>
<dbReference type="GO" id="GO:0046210">
    <property type="term" value="P:nitric oxide catabolic process"/>
    <property type="evidence" value="ECO:0007669"/>
    <property type="project" value="TreeGrafter"/>
</dbReference>
<dbReference type="Gene3D" id="3.40.50.80">
    <property type="entry name" value="Nucleotide-binding domain of ferredoxin-NADP reductase (FNR) module"/>
    <property type="match status" value="1"/>
</dbReference>
<reference evidence="4" key="2">
    <citation type="submission" date="2019-06" db="EMBL/GenBank/DDBJ databases">
        <title>Genomics analysis of Aphanomyces spp. identifies a new class of oomycete effector associated with host adaptation.</title>
        <authorList>
            <person name="Gaulin E."/>
        </authorList>
    </citation>
    <scope>NUCLEOTIDE SEQUENCE</scope>
    <source>
        <strain evidence="4">CBS 578.67</strain>
    </source>
</reference>
<dbReference type="GO" id="GO:0008941">
    <property type="term" value="F:nitric oxide dioxygenase NAD(P)H activity"/>
    <property type="evidence" value="ECO:0007669"/>
    <property type="project" value="TreeGrafter"/>
</dbReference>
<evidence type="ECO:0000256" key="2">
    <source>
        <dbReference type="RuleBase" id="RU000356"/>
    </source>
</evidence>
<dbReference type="InterPro" id="IPR009050">
    <property type="entry name" value="Globin-like_sf"/>
</dbReference>
<reference evidence="5 6" key="1">
    <citation type="submission" date="2019-03" db="EMBL/GenBank/DDBJ databases">
        <authorList>
            <person name="Gaulin E."/>
            <person name="Dumas B."/>
        </authorList>
    </citation>
    <scope>NUCLEOTIDE SEQUENCE [LARGE SCALE GENOMIC DNA]</scope>
    <source>
        <strain evidence="5">CBS 568.67</strain>
    </source>
</reference>
<dbReference type="AlphaFoldDB" id="A0A485L674"/>
<dbReference type="GO" id="GO:0019825">
    <property type="term" value="F:oxygen binding"/>
    <property type="evidence" value="ECO:0007669"/>
    <property type="project" value="InterPro"/>
</dbReference>
<dbReference type="GO" id="GO:0020037">
    <property type="term" value="F:heme binding"/>
    <property type="evidence" value="ECO:0007669"/>
    <property type="project" value="InterPro"/>
</dbReference>
<evidence type="ECO:0000313" key="6">
    <source>
        <dbReference type="Proteomes" id="UP000332933"/>
    </source>
</evidence>
<dbReference type="PANTHER" id="PTHR43396:SF6">
    <property type="entry name" value="ABL201WP"/>
    <property type="match status" value="1"/>
</dbReference>
<dbReference type="SUPFAM" id="SSF52343">
    <property type="entry name" value="Ferredoxin reductase-like, C-terminal NADP-linked domain"/>
    <property type="match status" value="1"/>
</dbReference>
<dbReference type="OrthoDB" id="436496at2759"/>
<keyword evidence="2" id="KW-0813">Transport</keyword>
<feature type="domain" description="Globin" evidence="3">
    <location>
        <begin position="45"/>
        <end position="190"/>
    </location>
</feature>
<sequence>MGGAASTTDTGVITVAGDGTIGLSRGFFDYFRDEVPQPFNGISPAVGPAQVALIQTNWDNIFIGTSAFDPTTRLTPAKFFYSTFYSTLFTSTPSLRSLFRSSMTTQGKTLAGALGTIVTIANGGQFVETMETIAKRHLGLGITKQHYKDFGVALLTTLELVSGDVWSKAVKDAYFNAYTLCFYVMMPIIAGDDPAPLPESLPATITKSIAVSATGKRLTLSFKNPPKYYPGDALWLGLALESGEVRRHFVVVSLPDDDRDGKDISIFVDDACPATHWLCAQPVESIVQFLWVESDFRFETDAPEVIPEHVVFVSYGVGCVPFITMTEGLYRVQDKWNGSVVSLQCGAPPNDLERLNDGVSTSGTKITWSKYKVVFADSVTATALTENAPHIAAAELYVNGPAAFVASVKEAWVAAGGSPDRMNWYAMALDDRFASVPPLNLATT</sequence>
<organism evidence="5 6">
    <name type="scientific">Aphanomyces stellatus</name>
    <dbReference type="NCBI Taxonomy" id="120398"/>
    <lineage>
        <taxon>Eukaryota</taxon>
        <taxon>Sar</taxon>
        <taxon>Stramenopiles</taxon>
        <taxon>Oomycota</taxon>
        <taxon>Saprolegniomycetes</taxon>
        <taxon>Saprolegniales</taxon>
        <taxon>Verrucalvaceae</taxon>
        <taxon>Aphanomyces</taxon>
    </lineage>
</organism>
<keyword evidence="1" id="KW-0216">Detoxification</keyword>
<proteinExistence type="inferred from homology"/>
<protein>
    <submittedName>
        <fullName evidence="5">Aste57867_15950 protein</fullName>
    </submittedName>
</protein>
<comment type="similarity">
    <text evidence="2">Belongs to the globin family.</text>
</comment>
<dbReference type="PROSITE" id="PS01033">
    <property type="entry name" value="GLOBIN"/>
    <property type="match status" value="1"/>
</dbReference>
<dbReference type="GO" id="GO:0071500">
    <property type="term" value="P:cellular response to nitrosative stress"/>
    <property type="evidence" value="ECO:0007669"/>
    <property type="project" value="TreeGrafter"/>
</dbReference>
<dbReference type="EMBL" id="VJMH01005776">
    <property type="protein sequence ID" value="KAF0693036.1"/>
    <property type="molecule type" value="Genomic_DNA"/>
</dbReference>
<keyword evidence="2" id="KW-0408">Iron</keyword>
<evidence type="ECO:0000313" key="4">
    <source>
        <dbReference type="EMBL" id="KAF0693036.1"/>
    </source>
</evidence>
<name>A0A485L674_9STRA</name>
<accession>A0A485L674</accession>
<dbReference type="GO" id="GO:0071949">
    <property type="term" value="F:FAD binding"/>
    <property type="evidence" value="ECO:0007669"/>
    <property type="project" value="TreeGrafter"/>
</dbReference>
<keyword evidence="2" id="KW-0349">Heme</keyword>
<dbReference type="InterPro" id="IPR039261">
    <property type="entry name" value="FNR_nucleotide-bd"/>
</dbReference>
<gene>
    <name evidence="5" type="primary">Aste57867_15950</name>
    <name evidence="4" type="ORF">As57867_015894</name>
    <name evidence="5" type="ORF">ASTE57867_15950</name>
</gene>
<dbReference type="Proteomes" id="UP000332933">
    <property type="component" value="Unassembled WGS sequence"/>
</dbReference>
<dbReference type="Gene3D" id="1.10.490.10">
    <property type="entry name" value="Globins"/>
    <property type="match status" value="1"/>
</dbReference>
<dbReference type="EMBL" id="CAADRA010005797">
    <property type="protein sequence ID" value="VFT92735.1"/>
    <property type="molecule type" value="Genomic_DNA"/>
</dbReference>
<evidence type="ECO:0000256" key="1">
    <source>
        <dbReference type="ARBA" id="ARBA00022575"/>
    </source>
</evidence>
<dbReference type="SUPFAM" id="SSF46458">
    <property type="entry name" value="Globin-like"/>
    <property type="match status" value="1"/>
</dbReference>
<dbReference type="InterPro" id="IPR000971">
    <property type="entry name" value="Globin"/>
</dbReference>
<evidence type="ECO:0000313" key="5">
    <source>
        <dbReference type="EMBL" id="VFT92735.1"/>
    </source>
</evidence>
<dbReference type="InterPro" id="IPR012292">
    <property type="entry name" value="Globin/Proto"/>
</dbReference>
<dbReference type="GO" id="GO:0005344">
    <property type="term" value="F:oxygen carrier activity"/>
    <property type="evidence" value="ECO:0007669"/>
    <property type="project" value="UniProtKB-KW"/>
</dbReference>
<dbReference type="GO" id="GO:0009636">
    <property type="term" value="P:response to toxic substance"/>
    <property type="evidence" value="ECO:0007669"/>
    <property type="project" value="UniProtKB-KW"/>
</dbReference>
<dbReference type="InterPro" id="IPR017938">
    <property type="entry name" value="Riboflavin_synthase-like_b-brl"/>
</dbReference>
<dbReference type="PANTHER" id="PTHR43396">
    <property type="entry name" value="FLAVOHEMOPROTEIN"/>
    <property type="match status" value="1"/>
</dbReference>
<dbReference type="Pfam" id="PF00042">
    <property type="entry name" value="Globin"/>
    <property type="match status" value="1"/>
</dbReference>
<keyword evidence="2" id="KW-0561">Oxygen transport</keyword>
<keyword evidence="2" id="KW-0479">Metal-binding</keyword>
<evidence type="ECO:0000259" key="3">
    <source>
        <dbReference type="PROSITE" id="PS01033"/>
    </source>
</evidence>